<dbReference type="Proteomes" id="UP000814172">
    <property type="component" value="Unassembled WGS sequence"/>
</dbReference>
<gene>
    <name evidence="1" type="ORF">GIW75_07715</name>
</gene>
<sequence length="63" mass="6683">MEPPPSGALAADGGVVFHDQVYTSRTLILPDGRAASVAKGRITARDDTLLGFLSQHSDFKQAE</sequence>
<comment type="caution">
    <text evidence="1">The sequence shown here is derived from an EMBL/GenBank/DDBJ whole genome shotgun (WGS) entry which is preliminary data.</text>
</comment>
<protein>
    <submittedName>
        <fullName evidence="1">Uncharacterized protein</fullName>
    </submittedName>
</protein>
<reference evidence="1 2" key="1">
    <citation type="submission" date="2019-11" db="EMBL/GenBank/DDBJ databases">
        <title>Epiphytic Pseudomonas syringae from cherry orchards.</title>
        <authorList>
            <person name="Hulin M.T."/>
        </authorList>
    </citation>
    <scope>NUCLEOTIDE SEQUENCE [LARGE SCALE GENOMIC DNA]</scope>
    <source>
        <strain evidence="1 2">PA-6-9F</strain>
    </source>
</reference>
<evidence type="ECO:0000313" key="2">
    <source>
        <dbReference type="Proteomes" id="UP000814172"/>
    </source>
</evidence>
<dbReference type="EMBL" id="WKEW01000017">
    <property type="protein sequence ID" value="MCF5056841.1"/>
    <property type="molecule type" value="Genomic_DNA"/>
</dbReference>
<name>A0AAW5A1Z9_9PSED</name>
<evidence type="ECO:0000313" key="1">
    <source>
        <dbReference type="EMBL" id="MCF5056841.1"/>
    </source>
</evidence>
<accession>A0AAW5A1Z9</accession>
<keyword evidence="2" id="KW-1185">Reference proteome</keyword>
<dbReference type="AlphaFoldDB" id="A0AAW5A1Z9"/>
<proteinExistence type="predicted"/>
<organism evidence="1 2">
    <name type="scientific">Pseudomonas proteolytica</name>
    <dbReference type="NCBI Taxonomy" id="219574"/>
    <lineage>
        <taxon>Bacteria</taxon>
        <taxon>Pseudomonadati</taxon>
        <taxon>Pseudomonadota</taxon>
        <taxon>Gammaproteobacteria</taxon>
        <taxon>Pseudomonadales</taxon>
        <taxon>Pseudomonadaceae</taxon>
        <taxon>Pseudomonas</taxon>
    </lineage>
</organism>